<dbReference type="PANTHER" id="PTHR43133">
    <property type="entry name" value="RNA POLYMERASE ECF-TYPE SIGMA FACTO"/>
    <property type="match status" value="1"/>
</dbReference>
<keyword evidence="3" id="KW-0731">Sigma factor</keyword>
<reference evidence="7 8" key="1">
    <citation type="submission" date="2018-10" db="EMBL/GenBank/DDBJ databases">
        <title>Butyricimonas faecalis sp. nov., isolated from human faeces and emended description of the genus Butyricimonas.</title>
        <authorList>
            <person name="Le Roy T."/>
            <person name="Van der Smissen P."/>
            <person name="Paquot A."/>
            <person name="Delzenne N."/>
            <person name="Muccioli G."/>
            <person name="Collet J.-F."/>
            <person name="Cani P.D."/>
        </authorList>
    </citation>
    <scope>NUCLEOTIDE SEQUENCE [LARGE SCALE GENOMIC DNA]</scope>
    <source>
        <strain evidence="7 8">H184</strain>
    </source>
</reference>
<organism evidence="7 8">
    <name type="scientific">Butyricimonas faecalis</name>
    <dbReference type="NCBI Taxonomy" id="2093856"/>
    <lineage>
        <taxon>Bacteria</taxon>
        <taxon>Pseudomonadati</taxon>
        <taxon>Bacteroidota</taxon>
        <taxon>Bacteroidia</taxon>
        <taxon>Bacteroidales</taxon>
        <taxon>Odoribacteraceae</taxon>
        <taxon>Butyricimonas</taxon>
    </lineage>
</organism>
<dbReference type="Pfam" id="PF08281">
    <property type="entry name" value="Sigma70_r4_2"/>
    <property type="match status" value="1"/>
</dbReference>
<dbReference type="InterPro" id="IPR007627">
    <property type="entry name" value="RNA_pol_sigma70_r2"/>
</dbReference>
<dbReference type="RefSeq" id="WP_106481418.1">
    <property type="nucleotide sequence ID" value="NZ_CP032819.1"/>
</dbReference>
<keyword evidence="8" id="KW-1185">Reference proteome</keyword>
<dbReference type="GO" id="GO:0003677">
    <property type="term" value="F:DNA binding"/>
    <property type="evidence" value="ECO:0007669"/>
    <property type="project" value="InterPro"/>
</dbReference>
<evidence type="ECO:0000313" key="8">
    <source>
        <dbReference type="Proteomes" id="UP000270673"/>
    </source>
</evidence>
<dbReference type="GO" id="GO:0016987">
    <property type="term" value="F:sigma factor activity"/>
    <property type="evidence" value="ECO:0007669"/>
    <property type="project" value="UniProtKB-KW"/>
</dbReference>
<feature type="domain" description="RNA polymerase sigma-70 region 2" evidence="5">
    <location>
        <begin position="27"/>
        <end position="91"/>
    </location>
</feature>
<dbReference type="CDD" id="cd06171">
    <property type="entry name" value="Sigma70_r4"/>
    <property type="match status" value="1"/>
</dbReference>
<dbReference type="EMBL" id="CP032819">
    <property type="protein sequence ID" value="AZS31022.1"/>
    <property type="molecule type" value="Genomic_DNA"/>
</dbReference>
<evidence type="ECO:0000256" key="2">
    <source>
        <dbReference type="ARBA" id="ARBA00023015"/>
    </source>
</evidence>
<dbReference type="GO" id="GO:0006352">
    <property type="term" value="P:DNA-templated transcription initiation"/>
    <property type="evidence" value="ECO:0007669"/>
    <property type="project" value="InterPro"/>
</dbReference>
<evidence type="ECO:0000256" key="3">
    <source>
        <dbReference type="ARBA" id="ARBA00023082"/>
    </source>
</evidence>
<evidence type="ECO:0000259" key="6">
    <source>
        <dbReference type="Pfam" id="PF08281"/>
    </source>
</evidence>
<proteinExistence type="inferred from homology"/>
<dbReference type="SUPFAM" id="SSF88659">
    <property type="entry name" value="Sigma3 and sigma4 domains of RNA polymerase sigma factors"/>
    <property type="match status" value="1"/>
</dbReference>
<keyword evidence="2" id="KW-0805">Transcription regulation</keyword>
<dbReference type="InterPro" id="IPR013325">
    <property type="entry name" value="RNA_pol_sigma_r2"/>
</dbReference>
<dbReference type="InterPro" id="IPR013324">
    <property type="entry name" value="RNA_pol_sigma_r3/r4-like"/>
</dbReference>
<feature type="domain" description="RNA polymerase sigma factor 70 region 4 type 2" evidence="6">
    <location>
        <begin position="122"/>
        <end position="171"/>
    </location>
</feature>
<dbReference type="Gene3D" id="1.10.10.10">
    <property type="entry name" value="Winged helix-like DNA-binding domain superfamily/Winged helix DNA-binding domain"/>
    <property type="match status" value="1"/>
</dbReference>
<dbReference type="InterPro" id="IPR036388">
    <property type="entry name" value="WH-like_DNA-bd_sf"/>
</dbReference>
<dbReference type="Gene3D" id="1.10.1740.10">
    <property type="match status" value="1"/>
</dbReference>
<keyword evidence="4" id="KW-0804">Transcription</keyword>
<dbReference type="InterPro" id="IPR014284">
    <property type="entry name" value="RNA_pol_sigma-70_dom"/>
</dbReference>
<dbReference type="Pfam" id="PF04542">
    <property type="entry name" value="Sigma70_r2"/>
    <property type="match status" value="1"/>
</dbReference>
<dbReference type="KEGG" id="buy:D8S85_16640"/>
<name>A0A3Q9ISV2_9BACT</name>
<dbReference type="PANTHER" id="PTHR43133:SF46">
    <property type="entry name" value="RNA POLYMERASE SIGMA-70 FACTOR ECF SUBFAMILY"/>
    <property type="match status" value="1"/>
</dbReference>
<dbReference type="OrthoDB" id="1097112at2"/>
<evidence type="ECO:0000256" key="4">
    <source>
        <dbReference type="ARBA" id="ARBA00023163"/>
    </source>
</evidence>
<dbReference type="InterPro" id="IPR013249">
    <property type="entry name" value="RNA_pol_sigma70_r4_t2"/>
</dbReference>
<evidence type="ECO:0000256" key="1">
    <source>
        <dbReference type="ARBA" id="ARBA00010641"/>
    </source>
</evidence>
<gene>
    <name evidence="7" type="ORF">D8S85_16640</name>
</gene>
<accession>A0A3Q9ISV2</accession>
<protein>
    <submittedName>
        <fullName evidence="7">Sigma-70 family RNA polymerase sigma factor</fullName>
    </submittedName>
</protein>
<evidence type="ECO:0000313" key="7">
    <source>
        <dbReference type="EMBL" id="AZS31022.1"/>
    </source>
</evidence>
<dbReference type="NCBIfam" id="TIGR02937">
    <property type="entry name" value="sigma70-ECF"/>
    <property type="match status" value="1"/>
</dbReference>
<evidence type="ECO:0000259" key="5">
    <source>
        <dbReference type="Pfam" id="PF04542"/>
    </source>
</evidence>
<dbReference type="SUPFAM" id="SSF88946">
    <property type="entry name" value="Sigma2 domain of RNA polymerase sigma factors"/>
    <property type="match status" value="1"/>
</dbReference>
<sequence>MVKPHLDIQELGRRIKKHDEEAFRILYIKYFSNLRHYAMRYLYDWNEAEDLVQEAYFTLWCNLDKYDGERNIIAYLLTYVKNACLKYIRNLKIQDNNQDKIIEAMLFSNITDEEPDEELQHRLNEILSQLPEKQKEVLLKHVVDHKTIPDIAKELNIAESSVKTHYKRAIALLRKNLCFILFGL</sequence>
<dbReference type="InterPro" id="IPR039425">
    <property type="entry name" value="RNA_pol_sigma-70-like"/>
</dbReference>
<dbReference type="AlphaFoldDB" id="A0A3Q9ISV2"/>
<comment type="similarity">
    <text evidence="1">Belongs to the sigma-70 factor family. ECF subfamily.</text>
</comment>
<dbReference type="Proteomes" id="UP000270673">
    <property type="component" value="Chromosome"/>
</dbReference>